<sequence length="260" mass="29508">MSKCRSTPFPMVDCIIYFSCILMYCSIALVKSQMFRPLSDQEYIWLCKIKFSLFSVGLTVGLSAMVGLTWATYQASIHVGSRDKVDPNNPNHVLEYYATVCSSSGDVIPYVIFLADKVLLMLVGSFVSLDILLGNTTVLLYSKHAAISIYNVILFFCCALTLMFILEEMPIYIFLFTSALIICCTTVTVLMLFLAMLRESNSTTNRMPPSANRELLILQEENSILKKRLAKLTDLVQRQLETDRRVVEREETDRNSPKRN</sequence>
<organism evidence="6 7">
    <name type="scientific">Stichopus japonicus</name>
    <name type="common">Sea cucumber</name>
    <dbReference type="NCBI Taxonomy" id="307972"/>
    <lineage>
        <taxon>Eukaryota</taxon>
        <taxon>Metazoa</taxon>
        <taxon>Echinodermata</taxon>
        <taxon>Eleutherozoa</taxon>
        <taxon>Echinozoa</taxon>
        <taxon>Holothuroidea</taxon>
        <taxon>Aspidochirotacea</taxon>
        <taxon>Aspidochirotida</taxon>
        <taxon>Stichopodidae</taxon>
        <taxon>Apostichopus</taxon>
    </lineage>
</organism>
<evidence type="ECO:0000256" key="2">
    <source>
        <dbReference type="ARBA" id="ARBA00023170"/>
    </source>
</evidence>
<feature type="transmembrane region" description="Helical" evidence="5">
    <location>
        <begin position="172"/>
        <end position="197"/>
    </location>
</feature>
<keyword evidence="5" id="KW-1133">Transmembrane helix</keyword>
<feature type="transmembrane region" description="Helical" evidence="5">
    <location>
        <begin position="119"/>
        <end position="141"/>
    </location>
</feature>
<feature type="transmembrane region" description="Helical" evidence="5">
    <location>
        <begin position="12"/>
        <end position="31"/>
    </location>
</feature>
<dbReference type="GO" id="GO:0007214">
    <property type="term" value="P:gamma-aminobutyric acid signaling pathway"/>
    <property type="evidence" value="ECO:0007669"/>
    <property type="project" value="TreeGrafter"/>
</dbReference>
<dbReference type="AlphaFoldDB" id="A0A2G8KKX7"/>
<proteinExistence type="predicted"/>
<evidence type="ECO:0000313" key="6">
    <source>
        <dbReference type="EMBL" id="PIK48662.1"/>
    </source>
</evidence>
<reference evidence="6 7" key="1">
    <citation type="journal article" date="2017" name="PLoS Biol.">
        <title>The sea cucumber genome provides insights into morphological evolution and visceral regeneration.</title>
        <authorList>
            <person name="Zhang X."/>
            <person name="Sun L."/>
            <person name="Yuan J."/>
            <person name="Sun Y."/>
            <person name="Gao Y."/>
            <person name="Zhang L."/>
            <person name="Li S."/>
            <person name="Dai H."/>
            <person name="Hamel J.F."/>
            <person name="Liu C."/>
            <person name="Yu Y."/>
            <person name="Liu S."/>
            <person name="Lin W."/>
            <person name="Guo K."/>
            <person name="Jin S."/>
            <person name="Xu P."/>
            <person name="Storey K.B."/>
            <person name="Huan P."/>
            <person name="Zhang T."/>
            <person name="Zhou Y."/>
            <person name="Zhang J."/>
            <person name="Lin C."/>
            <person name="Li X."/>
            <person name="Xing L."/>
            <person name="Huo D."/>
            <person name="Sun M."/>
            <person name="Wang L."/>
            <person name="Mercier A."/>
            <person name="Li F."/>
            <person name="Yang H."/>
            <person name="Xiang J."/>
        </authorList>
    </citation>
    <scope>NUCLEOTIDE SEQUENCE [LARGE SCALE GENOMIC DNA]</scope>
    <source>
        <strain evidence="6">Shaxun</strain>
        <tissue evidence="6">Muscle</tissue>
    </source>
</reference>
<keyword evidence="5" id="KW-0812">Transmembrane</keyword>
<dbReference type="EMBL" id="MRZV01000509">
    <property type="protein sequence ID" value="PIK48662.1"/>
    <property type="molecule type" value="Genomic_DNA"/>
</dbReference>
<name>A0A2G8KKX7_STIJA</name>
<dbReference type="PANTHER" id="PTHR10519:SF20">
    <property type="entry name" value="G-PROTEIN COUPLED RECEPTOR 156-RELATED"/>
    <property type="match status" value="1"/>
</dbReference>
<gene>
    <name evidence="6" type="ORF">BSL78_14474</name>
</gene>
<evidence type="ECO:0000256" key="3">
    <source>
        <dbReference type="ARBA" id="ARBA00023180"/>
    </source>
</evidence>
<dbReference type="GO" id="GO:0004965">
    <property type="term" value="F:G protein-coupled GABA receptor activity"/>
    <property type="evidence" value="ECO:0007669"/>
    <property type="project" value="InterPro"/>
</dbReference>
<protein>
    <submittedName>
        <fullName evidence="6">Putative gamma-aminobutyric acid type B receptor subunit 2-like</fullName>
    </submittedName>
</protein>
<dbReference type="Proteomes" id="UP000230750">
    <property type="component" value="Unassembled WGS sequence"/>
</dbReference>
<dbReference type="InterPro" id="IPR002455">
    <property type="entry name" value="GPCR3_GABA-B"/>
</dbReference>
<evidence type="ECO:0000256" key="5">
    <source>
        <dbReference type="SAM" id="Phobius"/>
    </source>
</evidence>
<feature type="transmembrane region" description="Helical" evidence="5">
    <location>
        <begin position="148"/>
        <end position="166"/>
    </location>
</feature>
<keyword evidence="3" id="KW-0325">Glycoprotein</keyword>
<keyword evidence="2 6" id="KW-0675">Receptor</keyword>
<dbReference type="PANTHER" id="PTHR10519">
    <property type="entry name" value="GABA-B RECEPTOR"/>
    <property type="match status" value="1"/>
</dbReference>
<keyword evidence="5" id="KW-0472">Membrane</keyword>
<keyword evidence="7" id="KW-1185">Reference proteome</keyword>
<keyword evidence="1" id="KW-0297">G-protein coupled receptor</keyword>
<comment type="caution">
    <text evidence="6">The sequence shown here is derived from an EMBL/GenBank/DDBJ whole genome shotgun (WGS) entry which is preliminary data.</text>
</comment>
<accession>A0A2G8KKX7</accession>
<keyword evidence="4" id="KW-0807">Transducer</keyword>
<feature type="transmembrane region" description="Helical" evidence="5">
    <location>
        <begin position="51"/>
        <end position="73"/>
    </location>
</feature>
<dbReference type="GO" id="GO:0038039">
    <property type="term" value="C:G protein-coupled receptor heterodimeric complex"/>
    <property type="evidence" value="ECO:0007669"/>
    <property type="project" value="TreeGrafter"/>
</dbReference>
<evidence type="ECO:0000256" key="4">
    <source>
        <dbReference type="ARBA" id="ARBA00023224"/>
    </source>
</evidence>
<evidence type="ECO:0000313" key="7">
    <source>
        <dbReference type="Proteomes" id="UP000230750"/>
    </source>
</evidence>
<evidence type="ECO:0000256" key="1">
    <source>
        <dbReference type="ARBA" id="ARBA00023040"/>
    </source>
</evidence>